<dbReference type="Proteomes" id="UP001060245">
    <property type="component" value="Chromosome"/>
</dbReference>
<sequence length="187" mass="19713">MPDSQGNDIAAVAVPVTGFIGVAPFGTAIPTPAEGADEELTLAAAFKKLGLLKADGGPQWAWEQSGDAIEFWQDGYSLPSGLANVTLTVTAAQTDAWVRELISGATPDANGYINFDGGGHATQYVLFTEEIFKSGAIRRRVAANAQVQSVVEDKSTRGEVLGYVITFKINRSPLTGNAHFGEWVLAA</sequence>
<evidence type="ECO:0000313" key="1">
    <source>
        <dbReference type="EMBL" id="UTT53810.1"/>
    </source>
</evidence>
<accession>A0ACD4B8Y8</accession>
<organism evidence="1 2">
    <name type="scientific">Microbacterium maritypicum</name>
    <name type="common">Microbacterium liquefaciens</name>
    <dbReference type="NCBI Taxonomy" id="33918"/>
    <lineage>
        <taxon>Bacteria</taxon>
        <taxon>Bacillati</taxon>
        <taxon>Actinomycetota</taxon>
        <taxon>Actinomycetes</taxon>
        <taxon>Micrococcales</taxon>
        <taxon>Microbacteriaceae</taxon>
        <taxon>Microbacterium</taxon>
    </lineage>
</organism>
<gene>
    <name evidence="1" type="ORF">NMQ05_04305</name>
</gene>
<name>A0ACD4B8Y8_MICMQ</name>
<dbReference type="EMBL" id="CP101471">
    <property type="protein sequence ID" value="UTT53810.1"/>
    <property type="molecule type" value="Genomic_DNA"/>
</dbReference>
<proteinExistence type="predicted"/>
<protein>
    <submittedName>
        <fullName evidence="1">Uncharacterized protein</fullName>
    </submittedName>
</protein>
<keyword evidence="2" id="KW-1185">Reference proteome</keyword>
<evidence type="ECO:0000313" key="2">
    <source>
        <dbReference type="Proteomes" id="UP001060245"/>
    </source>
</evidence>
<reference evidence="1" key="1">
    <citation type="submission" date="2022-07" db="EMBL/GenBank/DDBJ databases">
        <title>Complete genome of DND4.</title>
        <authorList>
            <person name="Cao G."/>
        </authorList>
    </citation>
    <scope>NUCLEOTIDE SEQUENCE</scope>
    <source>
        <strain evidence="1">DND4</strain>
    </source>
</reference>